<organism evidence="9 10">
    <name type="scientific">Allorhizobium terrae</name>
    <dbReference type="NCBI Taxonomy" id="1848972"/>
    <lineage>
        <taxon>Bacteria</taxon>
        <taxon>Pseudomonadati</taxon>
        <taxon>Pseudomonadota</taxon>
        <taxon>Alphaproteobacteria</taxon>
        <taxon>Hyphomicrobiales</taxon>
        <taxon>Rhizobiaceae</taxon>
        <taxon>Rhizobium/Agrobacterium group</taxon>
        <taxon>Allorhizobium</taxon>
    </lineage>
</organism>
<evidence type="ECO:0000256" key="7">
    <source>
        <dbReference type="ARBA" id="ARBA00023136"/>
    </source>
</evidence>
<evidence type="ECO:0000256" key="2">
    <source>
        <dbReference type="ARBA" id="ARBA00004308"/>
    </source>
</evidence>
<keyword evidence="6" id="KW-1133">Transmembrane helix</keyword>
<reference evidence="9 10" key="1">
    <citation type="submission" date="2019-04" db="EMBL/GenBank/DDBJ databases">
        <title>Rhizobium terrae sp. nov., isolated from a paddy soil.</title>
        <authorList>
            <person name="Lin S.-Y."/>
            <person name="Hameed A."/>
            <person name="Huang H.-I."/>
            <person name="Young C.-C."/>
        </authorList>
    </citation>
    <scope>NUCLEOTIDE SEQUENCE [LARGE SCALE GENOMIC DNA]</scope>
    <source>
        <strain evidence="9 10">CC-HIH110</strain>
    </source>
</reference>
<dbReference type="AlphaFoldDB" id="A0A4S4A5M7"/>
<keyword evidence="5" id="KW-0812">Transmembrane</keyword>
<evidence type="ECO:0000313" key="10">
    <source>
        <dbReference type="Proteomes" id="UP000310754"/>
    </source>
</evidence>
<dbReference type="InterPro" id="IPR001675">
    <property type="entry name" value="Glyco_trans_29"/>
</dbReference>
<dbReference type="EMBL" id="SSOA01000001">
    <property type="protein sequence ID" value="THF53669.1"/>
    <property type="molecule type" value="Genomic_DNA"/>
</dbReference>
<evidence type="ECO:0000256" key="8">
    <source>
        <dbReference type="ARBA" id="ARBA00023180"/>
    </source>
</evidence>
<evidence type="ECO:0000256" key="5">
    <source>
        <dbReference type="ARBA" id="ARBA00022692"/>
    </source>
</evidence>
<accession>A0A4S4A5M7</accession>
<dbReference type="InterPro" id="IPR038578">
    <property type="entry name" value="GT29-like_sf"/>
</dbReference>
<evidence type="ECO:0000256" key="6">
    <source>
        <dbReference type="ARBA" id="ARBA00022989"/>
    </source>
</evidence>
<keyword evidence="3" id="KW-0328">Glycosyltransferase</keyword>
<dbReference type="Gene3D" id="3.90.1480.20">
    <property type="entry name" value="Glycosyl transferase family 29"/>
    <property type="match status" value="1"/>
</dbReference>
<evidence type="ECO:0000256" key="1">
    <source>
        <dbReference type="ARBA" id="ARBA00004167"/>
    </source>
</evidence>
<dbReference type="GO" id="GO:0012505">
    <property type="term" value="C:endomembrane system"/>
    <property type="evidence" value="ECO:0007669"/>
    <property type="project" value="UniProtKB-SubCell"/>
</dbReference>
<keyword evidence="10" id="KW-1185">Reference proteome</keyword>
<dbReference type="GO" id="GO:0016020">
    <property type="term" value="C:membrane"/>
    <property type="evidence" value="ECO:0007669"/>
    <property type="project" value="UniProtKB-SubCell"/>
</dbReference>
<keyword evidence="7" id="KW-0472">Membrane</keyword>
<evidence type="ECO:0000256" key="3">
    <source>
        <dbReference type="ARBA" id="ARBA00022676"/>
    </source>
</evidence>
<keyword evidence="4" id="KW-0808">Transferase</keyword>
<protein>
    <submittedName>
        <fullName evidence="9">Urease operon accessory protein</fullName>
    </submittedName>
</protein>
<comment type="subcellular location">
    <subcellularLocation>
        <location evidence="2">Endomembrane system</location>
    </subcellularLocation>
    <subcellularLocation>
        <location evidence="1">Membrane</location>
        <topology evidence="1">Single-pass membrane protein</topology>
    </subcellularLocation>
</comment>
<dbReference type="Proteomes" id="UP000310754">
    <property type="component" value="Unassembled WGS sequence"/>
</dbReference>
<dbReference type="Pfam" id="PF00777">
    <property type="entry name" value="Glyco_transf_29"/>
    <property type="match status" value="1"/>
</dbReference>
<evidence type="ECO:0000256" key="4">
    <source>
        <dbReference type="ARBA" id="ARBA00022679"/>
    </source>
</evidence>
<dbReference type="GO" id="GO:0008373">
    <property type="term" value="F:sialyltransferase activity"/>
    <property type="evidence" value="ECO:0007669"/>
    <property type="project" value="InterPro"/>
</dbReference>
<gene>
    <name evidence="9" type="ORF">E6C51_00655</name>
</gene>
<sequence>MTRTIMIVGNGDIESLVAQRIDDADMVIRFNGSRNFERAGSRTDVVAVCNTGRPAKAMVHNAAWRDSVPVQDCRAIWSVRDAQKFQHIKPDVLASFPELEDFFDDYTEAFGAFAREEGKEHVVLPAALHDAVDAELAAYQPGRYVVPSSGLMVMAHVLNDPAFVGDEIAFAGFSHQGWDGHPFEAERQWVNTHVMSGRLTRLGTLLA</sequence>
<name>A0A4S4A5M7_9HYPH</name>
<evidence type="ECO:0000313" key="9">
    <source>
        <dbReference type="EMBL" id="THF53669.1"/>
    </source>
</evidence>
<proteinExistence type="predicted"/>
<keyword evidence="8" id="KW-0325">Glycoprotein</keyword>
<comment type="caution">
    <text evidence="9">The sequence shown here is derived from an EMBL/GenBank/DDBJ whole genome shotgun (WGS) entry which is preliminary data.</text>
</comment>